<comment type="similarity">
    <text evidence="2">Belongs to the CCN family.</text>
</comment>
<feature type="domain" description="IGFBP N-terminal" evidence="9">
    <location>
        <begin position="39"/>
        <end position="109"/>
    </location>
</feature>
<evidence type="ECO:0000313" key="10">
    <source>
        <dbReference type="Proteomes" id="UP000515158"/>
    </source>
</evidence>
<dbReference type="PANTHER" id="PTHR11348">
    <property type="entry name" value="CONNECTIVE TISSUE GROWTH FACTOR-RELATED"/>
    <property type="match status" value="1"/>
</dbReference>
<protein>
    <submittedName>
        <fullName evidence="11">CCN family member 1</fullName>
    </submittedName>
</protein>
<dbReference type="GO" id="GO:0008201">
    <property type="term" value="F:heparin binding"/>
    <property type="evidence" value="ECO:0007669"/>
    <property type="project" value="TreeGrafter"/>
</dbReference>
<dbReference type="CTD" id="39972"/>
<dbReference type="OrthoDB" id="365605at2759"/>
<dbReference type="PROSITE" id="PS51323">
    <property type="entry name" value="IGFBP_N_2"/>
    <property type="match status" value="1"/>
</dbReference>
<dbReference type="Pfam" id="PF00219">
    <property type="entry name" value="IGFBP"/>
    <property type="match status" value="1"/>
</dbReference>
<keyword evidence="10" id="KW-1185">Reference proteome</keyword>
<dbReference type="Pfam" id="PF00093">
    <property type="entry name" value="VWC"/>
    <property type="match status" value="1"/>
</dbReference>
<evidence type="ECO:0000256" key="4">
    <source>
        <dbReference type="ARBA" id="ARBA00022729"/>
    </source>
</evidence>
<keyword evidence="5" id="KW-1015">Disulfide bond</keyword>
<keyword evidence="3" id="KW-0964">Secreted</keyword>
<feature type="chain" id="PRO_5028402202" evidence="7">
    <location>
        <begin position="17"/>
        <end position="452"/>
    </location>
</feature>
<dbReference type="InterPro" id="IPR000884">
    <property type="entry name" value="TSP1_rpt"/>
</dbReference>
<dbReference type="InterPro" id="IPR043973">
    <property type="entry name" value="TSP1_CCN"/>
</dbReference>
<dbReference type="KEGG" id="tpal:117653063"/>
<dbReference type="PROSITE" id="PS00222">
    <property type="entry name" value="IGFBP_N_1"/>
    <property type="match status" value="1"/>
</dbReference>
<dbReference type="InterPro" id="IPR050941">
    <property type="entry name" value="CCN"/>
</dbReference>
<dbReference type="SMART" id="SM00209">
    <property type="entry name" value="TSP1"/>
    <property type="match status" value="1"/>
</dbReference>
<dbReference type="GO" id="GO:0007165">
    <property type="term" value="P:signal transduction"/>
    <property type="evidence" value="ECO:0007669"/>
    <property type="project" value="InterPro"/>
</dbReference>
<evidence type="ECO:0000313" key="11">
    <source>
        <dbReference type="RefSeq" id="XP_034254316.1"/>
    </source>
</evidence>
<dbReference type="GO" id="GO:0031012">
    <property type="term" value="C:extracellular matrix"/>
    <property type="evidence" value="ECO:0007669"/>
    <property type="project" value="TreeGrafter"/>
</dbReference>
<evidence type="ECO:0000256" key="5">
    <source>
        <dbReference type="ARBA" id="ARBA00023157"/>
    </source>
</evidence>
<evidence type="ECO:0000256" key="7">
    <source>
        <dbReference type="SAM" id="SignalP"/>
    </source>
</evidence>
<reference evidence="11" key="1">
    <citation type="submission" date="2025-08" db="UniProtKB">
        <authorList>
            <consortium name="RefSeq"/>
        </authorList>
    </citation>
    <scope>IDENTIFICATION</scope>
    <source>
        <tissue evidence="11">Total insect</tissue>
    </source>
</reference>
<keyword evidence="4 7" id="KW-0732">Signal</keyword>
<dbReference type="SUPFAM" id="SSF57603">
    <property type="entry name" value="FnI-like domain"/>
    <property type="match status" value="1"/>
</dbReference>
<evidence type="ECO:0000256" key="1">
    <source>
        <dbReference type="ARBA" id="ARBA00004613"/>
    </source>
</evidence>
<feature type="domain" description="VWFC" evidence="8">
    <location>
        <begin position="112"/>
        <end position="179"/>
    </location>
</feature>
<dbReference type="PANTHER" id="PTHR11348:SF17">
    <property type="entry name" value="CCN"/>
    <property type="match status" value="1"/>
</dbReference>
<organism evidence="11">
    <name type="scientific">Thrips palmi</name>
    <name type="common">Melon thrips</name>
    <dbReference type="NCBI Taxonomy" id="161013"/>
    <lineage>
        <taxon>Eukaryota</taxon>
        <taxon>Metazoa</taxon>
        <taxon>Ecdysozoa</taxon>
        <taxon>Arthropoda</taxon>
        <taxon>Hexapoda</taxon>
        <taxon>Insecta</taxon>
        <taxon>Pterygota</taxon>
        <taxon>Neoptera</taxon>
        <taxon>Paraneoptera</taxon>
        <taxon>Thysanoptera</taxon>
        <taxon>Terebrantia</taxon>
        <taxon>Thripoidea</taxon>
        <taxon>Thripidae</taxon>
        <taxon>Thrips</taxon>
    </lineage>
</organism>
<proteinExistence type="inferred from homology"/>
<accession>A0A6P9AFC5</accession>
<evidence type="ECO:0000256" key="2">
    <source>
        <dbReference type="ARBA" id="ARBA00008125"/>
    </source>
</evidence>
<dbReference type="GO" id="GO:0045597">
    <property type="term" value="P:positive regulation of cell differentiation"/>
    <property type="evidence" value="ECO:0007669"/>
    <property type="project" value="TreeGrafter"/>
</dbReference>
<gene>
    <name evidence="11" type="primary">LOC117653063</name>
</gene>
<dbReference type="GO" id="GO:0007155">
    <property type="term" value="P:cell adhesion"/>
    <property type="evidence" value="ECO:0007669"/>
    <property type="project" value="TreeGrafter"/>
</dbReference>
<evidence type="ECO:0000259" key="8">
    <source>
        <dbReference type="PROSITE" id="PS50184"/>
    </source>
</evidence>
<feature type="signal peptide" evidence="7">
    <location>
        <begin position="1"/>
        <end position="16"/>
    </location>
</feature>
<dbReference type="InParanoid" id="A0A6P9AFC5"/>
<dbReference type="GO" id="GO:0005178">
    <property type="term" value="F:integrin binding"/>
    <property type="evidence" value="ECO:0007669"/>
    <property type="project" value="TreeGrafter"/>
</dbReference>
<name>A0A6P9AFC5_THRPL</name>
<evidence type="ECO:0000256" key="6">
    <source>
        <dbReference type="SAM" id="MobiDB-lite"/>
    </source>
</evidence>
<dbReference type="Gene3D" id="2.20.100.10">
    <property type="entry name" value="Thrombospondin type-1 (TSP1) repeat"/>
    <property type="match status" value="1"/>
</dbReference>
<dbReference type="PROSITE" id="PS50184">
    <property type="entry name" value="VWFC_2"/>
    <property type="match status" value="1"/>
</dbReference>
<dbReference type="PROSITE" id="PS50092">
    <property type="entry name" value="TSP1"/>
    <property type="match status" value="1"/>
</dbReference>
<evidence type="ECO:0000256" key="3">
    <source>
        <dbReference type="ARBA" id="ARBA00022525"/>
    </source>
</evidence>
<dbReference type="InterPro" id="IPR001007">
    <property type="entry name" value="VWF_dom"/>
</dbReference>
<sequence>MVLGPLMLLLLSRGLAGLGQPQGPDDANLEEALHSQPELRAHCAYPCRCPPEPPACRPGVGLVRDGCGCCLLCAGQRGDPCDGARLCDEARGVVCQYAGSAPTGTCRAIKGRPCYVENETYDNGETFMLDCRTQCTCQNGTYACASLCPQESISPRGFSCPHPRLVELPGQCCREWMCDSDAVERPPQCPHLALAWSPCSRTCGTGLSVRVSNQNPGCAPLNQTRPCQLRPCVQPQEERRPPHAKIRRGHNCKATLRAPRPVRLRLGRCLSKRRFHPKHCGACQERGLCCAPRLSSSIKVEFECDGEAPADPEAVAELGVDMWVEENTAVTTPHPASTVLVRDNLVDADPDEEAEDDDQDLDQDVDEEEDVEGENEEGHRFSKGSQGRLWSVFSPPRKRHHTKHPRAKTTATFAVQWITKCECSPCAAHPETTTKGIARIRILHRVHRTTVS</sequence>
<dbReference type="SMART" id="SM00214">
    <property type="entry name" value="VWC"/>
    <property type="match status" value="1"/>
</dbReference>
<dbReference type="Proteomes" id="UP000515158">
    <property type="component" value="Unplaced"/>
</dbReference>
<dbReference type="InterPro" id="IPR036383">
    <property type="entry name" value="TSP1_rpt_sf"/>
</dbReference>
<feature type="compositionally biased region" description="Basic residues" evidence="6">
    <location>
        <begin position="396"/>
        <end position="407"/>
    </location>
</feature>
<dbReference type="InterPro" id="IPR009030">
    <property type="entry name" value="Growth_fac_rcpt_cys_sf"/>
</dbReference>
<dbReference type="InterPro" id="IPR017891">
    <property type="entry name" value="Insulin_GF-bd_Cys-rich_CS"/>
</dbReference>
<dbReference type="RefSeq" id="XP_034254316.1">
    <property type="nucleotide sequence ID" value="XM_034398425.1"/>
</dbReference>
<feature type="compositionally biased region" description="Acidic residues" evidence="6">
    <location>
        <begin position="350"/>
        <end position="375"/>
    </location>
</feature>
<comment type="subcellular location">
    <subcellularLocation>
        <location evidence="1">Secreted</location>
    </subcellularLocation>
</comment>
<dbReference type="AlphaFoldDB" id="A0A6P9AFC5"/>
<dbReference type="GO" id="GO:0005615">
    <property type="term" value="C:extracellular space"/>
    <property type="evidence" value="ECO:0007669"/>
    <property type="project" value="TreeGrafter"/>
</dbReference>
<feature type="region of interest" description="Disordered" evidence="6">
    <location>
        <begin position="350"/>
        <end position="407"/>
    </location>
</feature>
<dbReference type="InterPro" id="IPR000867">
    <property type="entry name" value="IGFBP-like"/>
</dbReference>
<dbReference type="SMART" id="SM00121">
    <property type="entry name" value="IB"/>
    <property type="match status" value="1"/>
</dbReference>
<evidence type="ECO:0000259" key="9">
    <source>
        <dbReference type="PROSITE" id="PS51323"/>
    </source>
</evidence>
<dbReference type="GeneID" id="117653063"/>
<dbReference type="SUPFAM" id="SSF57184">
    <property type="entry name" value="Growth factor receptor domain"/>
    <property type="match status" value="1"/>
</dbReference>
<dbReference type="Pfam" id="PF19035">
    <property type="entry name" value="TSP1_CCN"/>
    <property type="match status" value="1"/>
</dbReference>